<evidence type="ECO:0000313" key="4">
    <source>
        <dbReference type="Proteomes" id="UP000666915"/>
    </source>
</evidence>
<accession>A0ABS3QWZ3</accession>
<organism evidence="3 4">
    <name type="scientific">Actinomadura nitritigenes</name>
    <dbReference type="NCBI Taxonomy" id="134602"/>
    <lineage>
        <taxon>Bacteria</taxon>
        <taxon>Bacillati</taxon>
        <taxon>Actinomycetota</taxon>
        <taxon>Actinomycetes</taxon>
        <taxon>Streptosporangiales</taxon>
        <taxon>Thermomonosporaceae</taxon>
        <taxon>Actinomadura</taxon>
    </lineage>
</organism>
<keyword evidence="4" id="KW-1185">Reference proteome</keyword>
<comment type="caution">
    <text evidence="3">The sequence shown here is derived from an EMBL/GenBank/DDBJ whole genome shotgun (WGS) entry which is preliminary data.</text>
</comment>
<dbReference type="RefSeq" id="WP_208266620.1">
    <property type="nucleotide sequence ID" value="NZ_BAAAGM010000153.1"/>
</dbReference>
<evidence type="ECO:0000256" key="2">
    <source>
        <dbReference type="SAM" id="Phobius"/>
    </source>
</evidence>
<reference evidence="3 4" key="1">
    <citation type="submission" date="2021-03" db="EMBL/GenBank/DDBJ databases">
        <authorList>
            <person name="Kanchanasin P."/>
            <person name="Saeng-In P."/>
            <person name="Phongsopitanun W."/>
            <person name="Yuki M."/>
            <person name="Kudo T."/>
            <person name="Ohkuma M."/>
            <person name="Tanasupawat S."/>
        </authorList>
    </citation>
    <scope>NUCLEOTIDE SEQUENCE [LARGE SCALE GENOMIC DNA]</scope>
    <source>
        <strain evidence="3 4">L46</strain>
    </source>
</reference>
<proteinExistence type="predicted"/>
<gene>
    <name evidence="3" type="ORF">J4557_12245</name>
</gene>
<dbReference type="Proteomes" id="UP000666915">
    <property type="component" value="Unassembled WGS sequence"/>
</dbReference>
<protein>
    <submittedName>
        <fullName evidence="3">Uncharacterized protein</fullName>
    </submittedName>
</protein>
<keyword evidence="2" id="KW-0812">Transmembrane</keyword>
<evidence type="ECO:0000313" key="3">
    <source>
        <dbReference type="EMBL" id="MBO2438287.1"/>
    </source>
</evidence>
<name>A0ABS3QWZ3_9ACTN</name>
<keyword evidence="2" id="KW-1133">Transmembrane helix</keyword>
<dbReference type="EMBL" id="JAGEOK010000007">
    <property type="protein sequence ID" value="MBO2438287.1"/>
    <property type="molecule type" value="Genomic_DNA"/>
</dbReference>
<feature type="transmembrane region" description="Helical" evidence="2">
    <location>
        <begin position="6"/>
        <end position="23"/>
    </location>
</feature>
<keyword evidence="2" id="KW-0472">Membrane</keyword>
<sequence>MSWLDWMPPVCTWVALLIFARVWRLHTRRMDHFADWLEAHGQMMSGQGAALTILSQRLDGQSGRLAALAARLEALEKEDAPGGSRGVRNIEPEGADPS</sequence>
<evidence type="ECO:0000256" key="1">
    <source>
        <dbReference type="SAM" id="MobiDB-lite"/>
    </source>
</evidence>
<feature type="region of interest" description="Disordered" evidence="1">
    <location>
        <begin position="78"/>
        <end position="98"/>
    </location>
</feature>